<evidence type="ECO:0000313" key="8">
    <source>
        <dbReference type="EMBL" id="SFF95131.1"/>
    </source>
</evidence>
<dbReference type="NCBIfam" id="TIGR02535">
    <property type="entry name" value="hyp_Hser_kinase"/>
    <property type="match status" value="1"/>
</dbReference>
<comment type="function">
    <text evidence="2">Catalyzes the interconversion of 2-phosphoglycerate and 3-phosphoglycerate.</text>
</comment>
<evidence type="ECO:0000256" key="3">
    <source>
        <dbReference type="ARBA" id="ARBA00004921"/>
    </source>
</evidence>
<dbReference type="EMBL" id="FOOX01000001">
    <property type="protein sequence ID" value="SFF95131.1"/>
    <property type="molecule type" value="Genomic_DNA"/>
</dbReference>
<evidence type="ECO:0000313" key="9">
    <source>
        <dbReference type="Proteomes" id="UP000199337"/>
    </source>
</evidence>
<evidence type="ECO:0000256" key="2">
    <source>
        <dbReference type="ARBA" id="ARBA00002315"/>
    </source>
</evidence>
<proteinExistence type="inferred from homology"/>
<evidence type="ECO:0000259" key="7">
    <source>
        <dbReference type="Pfam" id="PF01676"/>
    </source>
</evidence>
<dbReference type="Pfam" id="PF10143">
    <property type="entry name" value="PhosphMutase"/>
    <property type="match status" value="1"/>
</dbReference>
<dbReference type="Pfam" id="PF01676">
    <property type="entry name" value="Metalloenzyme"/>
    <property type="match status" value="1"/>
</dbReference>
<dbReference type="STRING" id="341036.SAMN05660649_00165"/>
<comment type="catalytic activity">
    <reaction evidence="1">
        <text>(2R)-2-phosphoglycerate = (2R)-3-phosphoglycerate</text>
        <dbReference type="Rhea" id="RHEA:15901"/>
        <dbReference type="ChEBI" id="CHEBI:58272"/>
        <dbReference type="ChEBI" id="CHEBI:58289"/>
        <dbReference type="EC" id="5.4.2.12"/>
    </reaction>
</comment>
<dbReference type="InterPro" id="IPR042253">
    <property type="entry name" value="Pglycerate_mutase_ApgM_sf"/>
</dbReference>
<dbReference type="Gene3D" id="3.30.70.2130">
    <property type="entry name" value="Metalloenzyme domain"/>
    <property type="match status" value="1"/>
</dbReference>
<evidence type="ECO:0000256" key="1">
    <source>
        <dbReference type="ARBA" id="ARBA00000370"/>
    </source>
</evidence>
<protein>
    <submittedName>
        <fullName evidence="8">Phosphoglycerate mutase</fullName>
    </submittedName>
</protein>
<dbReference type="GO" id="GO:0004619">
    <property type="term" value="F:phosphoglycerate mutase activity"/>
    <property type="evidence" value="ECO:0007669"/>
    <property type="project" value="UniProtKB-EC"/>
</dbReference>
<dbReference type="InterPro" id="IPR004456">
    <property type="entry name" value="Pglycerate_mutase_ApgM"/>
</dbReference>
<dbReference type="GO" id="GO:0046872">
    <property type="term" value="F:metal ion binding"/>
    <property type="evidence" value="ECO:0007669"/>
    <property type="project" value="InterPro"/>
</dbReference>
<evidence type="ECO:0000256" key="4">
    <source>
        <dbReference type="ARBA" id="ARBA00005524"/>
    </source>
</evidence>
<comment type="pathway">
    <text evidence="3">Carbohydrate degradation.</text>
</comment>
<dbReference type="GO" id="GO:0006096">
    <property type="term" value="P:glycolytic process"/>
    <property type="evidence" value="ECO:0007669"/>
    <property type="project" value="UniProtKB-KW"/>
</dbReference>
<dbReference type="CDD" id="cd16011">
    <property type="entry name" value="iPGM_like"/>
    <property type="match status" value="1"/>
</dbReference>
<organism evidence="8 9">
    <name type="scientific">Desulfotruncus arcticus DSM 17038</name>
    <dbReference type="NCBI Taxonomy" id="1121424"/>
    <lineage>
        <taxon>Bacteria</taxon>
        <taxon>Bacillati</taxon>
        <taxon>Bacillota</taxon>
        <taxon>Clostridia</taxon>
        <taxon>Eubacteriales</taxon>
        <taxon>Desulfallaceae</taxon>
        <taxon>Desulfotruncus</taxon>
    </lineage>
</organism>
<sequence length="400" mass="43360">MKYIVVVGDGMADYPRPELDNKTPLQYAVTPNMDLLAAQGKTGMVKTVPNGFPPGSDVANLSVMGYAPEKYYTGRSPLEAVSMGVELAEQDVAFRCNLITLSDDAGYEQKTMVDYSAGEITSEEAAELIAAVNQELGGSERRFYPGISYRHLMVWQGGPVKVELTPPHDISDRSVTDYLPKGEGQDILLEIMRNSYLLLKDHPVNRSRIQRGLRPANSVWLWGQGKKPSLPLFKELYGLQGAVISAVDLIMGIGICAGLEIIKVPGATGNIHTNFLGKAEVALTALRDGADFIYLHVEAPDEAGHQGETETKVKAIEEIDRLVLATLLKSLPEFGDYKIMLLPDHPTPLSIKTHTAEPVPFALMDSRGKGASGRTYDEQTAAASGIMVANGPALMKSFIA</sequence>
<feature type="domain" description="Metalloenzyme" evidence="7">
    <location>
        <begin position="1"/>
        <end position="370"/>
    </location>
</feature>
<dbReference type="Proteomes" id="UP000199337">
    <property type="component" value="Unassembled WGS sequence"/>
</dbReference>
<dbReference type="PIRSF" id="PIRSF006392">
    <property type="entry name" value="IPGAM_arch"/>
    <property type="match status" value="1"/>
</dbReference>
<dbReference type="NCBIfam" id="TIGR00306">
    <property type="entry name" value="apgM"/>
    <property type="match status" value="1"/>
</dbReference>
<dbReference type="InterPro" id="IPR023665">
    <property type="entry name" value="ApgAM_prokaryotes"/>
</dbReference>
<keyword evidence="6" id="KW-0413">Isomerase</keyword>
<name>A0A1I2N183_9FIRM</name>
<dbReference type="AlphaFoldDB" id="A0A1I2N183"/>
<gene>
    <name evidence="8" type="ORF">SAMN05660649_00165</name>
</gene>
<keyword evidence="9" id="KW-1185">Reference proteome</keyword>
<dbReference type="Gene3D" id="3.40.720.10">
    <property type="entry name" value="Alkaline Phosphatase, subunit A"/>
    <property type="match status" value="1"/>
</dbReference>
<dbReference type="OrthoDB" id="9804453at2"/>
<dbReference type="SUPFAM" id="SSF53649">
    <property type="entry name" value="Alkaline phosphatase-like"/>
    <property type="match status" value="1"/>
</dbReference>
<dbReference type="InterPro" id="IPR017850">
    <property type="entry name" value="Alkaline_phosphatase_core_sf"/>
</dbReference>
<evidence type="ECO:0000256" key="6">
    <source>
        <dbReference type="ARBA" id="ARBA00023235"/>
    </source>
</evidence>
<dbReference type="PANTHER" id="PTHR31209">
    <property type="entry name" value="COFACTOR-INDEPENDENT PHOSPHOGLYCERATE MUTASE"/>
    <property type="match status" value="1"/>
</dbReference>
<keyword evidence="5" id="KW-0324">Glycolysis</keyword>
<reference evidence="9" key="1">
    <citation type="submission" date="2016-10" db="EMBL/GenBank/DDBJ databases">
        <authorList>
            <person name="Varghese N."/>
            <person name="Submissions S."/>
        </authorList>
    </citation>
    <scope>NUCLEOTIDE SEQUENCE [LARGE SCALE GENOMIC DNA]</scope>
    <source>
        <strain evidence="9">DSM 17038</strain>
    </source>
</reference>
<evidence type="ECO:0000256" key="5">
    <source>
        <dbReference type="ARBA" id="ARBA00023152"/>
    </source>
</evidence>
<dbReference type="PANTHER" id="PTHR31209:SF4">
    <property type="entry name" value="2,3-BISPHOSPHOGLYCERATE-INDEPENDENT PHOSPHOGLYCERATE MUTASE"/>
    <property type="match status" value="1"/>
</dbReference>
<comment type="similarity">
    <text evidence="4">Belongs to the BPG-independent phosphoglycerate mutase family. A-PGAM subfamily.</text>
</comment>
<dbReference type="RefSeq" id="WP_092467753.1">
    <property type="nucleotide sequence ID" value="NZ_FOOX01000001.1"/>
</dbReference>
<accession>A0A1I2N183</accession>
<dbReference type="NCBIfam" id="NF003242">
    <property type="entry name" value="PRK04200.1"/>
    <property type="match status" value="1"/>
</dbReference>
<dbReference type="InterPro" id="IPR006124">
    <property type="entry name" value="Metalloenzyme"/>
</dbReference>